<dbReference type="EMBL" id="DVON01000022">
    <property type="protein sequence ID" value="HIV11658.1"/>
    <property type="molecule type" value="Genomic_DNA"/>
</dbReference>
<dbReference type="PROSITE" id="PS51704">
    <property type="entry name" value="GP_PDE"/>
    <property type="match status" value="1"/>
</dbReference>
<dbReference type="AlphaFoldDB" id="A0A9D1NSS6"/>
<dbReference type="PROSITE" id="PS50007">
    <property type="entry name" value="PIPLC_X_DOMAIN"/>
    <property type="match status" value="1"/>
</dbReference>
<protein>
    <submittedName>
        <fullName evidence="2">Glycerophosphodiester phosphodiesterase</fullName>
    </submittedName>
</protein>
<reference evidence="2" key="2">
    <citation type="journal article" date="2021" name="PeerJ">
        <title>Extensive microbial diversity within the chicken gut microbiome revealed by metagenomics and culture.</title>
        <authorList>
            <person name="Gilroy R."/>
            <person name="Ravi A."/>
            <person name="Getino M."/>
            <person name="Pursley I."/>
            <person name="Horton D.L."/>
            <person name="Alikhan N.F."/>
            <person name="Baker D."/>
            <person name="Gharbi K."/>
            <person name="Hall N."/>
            <person name="Watson M."/>
            <person name="Adriaenssens E.M."/>
            <person name="Foster-Nyarko E."/>
            <person name="Jarju S."/>
            <person name="Secka A."/>
            <person name="Antonio M."/>
            <person name="Oren A."/>
            <person name="Chaudhuri R.R."/>
            <person name="La Ragione R."/>
            <person name="Hildebrand F."/>
            <person name="Pallen M.J."/>
        </authorList>
    </citation>
    <scope>NUCLEOTIDE SEQUENCE</scope>
    <source>
        <strain evidence="2">ChiBcec2-4451</strain>
    </source>
</reference>
<dbReference type="Pfam" id="PF03009">
    <property type="entry name" value="GDPD"/>
    <property type="match status" value="1"/>
</dbReference>
<evidence type="ECO:0000313" key="3">
    <source>
        <dbReference type="Proteomes" id="UP000886723"/>
    </source>
</evidence>
<dbReference type="PANTHER" id="PTHR46211">
    <property type="entry name" value="GLYCEROPHOSPHORYL DIESTER PHOSPHODIESTERASE"/>
    <property type="match status" value="1"/>
</dbReference>
<evidence type="ECO:0000259" key="1">
    <source>
        <dbReference type="PROSITE" id="PS51704"/>
    </source>
</evidence>
<organism evidence="2 3">
    <name type="scientific">Candidatus Pullilachnospira stercoravium</name>
    <dbReference type="NCBI Taxonomy" id="2840913"/>
    <lineage>
        <taxon>Bacteria</taxon>
        <taxon>Bacillati</taxon>
        <taxon>Bacillota</taxon>
        <taxon>Clostridia</taxon>
        <taxon>Lachnospirales</taxon>
        <taxon>Lachnospiraceae</taxon>
        <taxon>Lachnospiraceae incertae sedis</taxon>
        <taxon>Candidatus Pullilachnospira</taxon>
    </lineage>
</organism>
<comment type="caution">
    <text evidence="2">The sequence shown here is derived from an EMBL/GenBank/DDBJ whole genome shotgun (WGS) entry which is preliminary data.</text>
</comment>
<dbReference type="Proteomes" id="UP000886723">
    <property type="component" value="Unassembled WGS sequence"/>
</dbReference>
<dbReference type="GO" id="GO:0008081">
    <property type="term" value="F:phosphoric diester hydrolase activity"/>
    <property type="evidence" value="ECO:0007669"/>
    <property type="project" value="InterPro"/>
</dbReference>
<dbReference type="InterPro" id="IPR030395">
    <property type="entry name" value="GP_PDE_dom"/>
</dbReference>
<dbReference type="GO" id="GO:0006629">
    <property type="term" value="P:lipid metabolic process"/>
    <property type="evidence" value="ECO:0007669"/>
    <property type="project" value="InterPro"/>
</dbReference>
<feature type="domain" description="GP-PDE" evidence="1">
    <location>
        <begin position="1"/>
        <end position="237"/>
    </location>
</feature>
<proteinExistence type="predicted"/>
<reference evidence="2" key="1">
    <citation type="submission" date="2020-10" db="EMBL/GenBank/DDBJ databases">
        <authorList>
            <person name="Gilroy R."/>
        </authorList>
    </citation>
    <scope>NUCLEOTIDE SEQUENCE</scope>
    <source>
        <strain evidence="2">ChiBcec2-4451</strain>
    </source>
</reference>
<evidence type="ECO:0000313" key="2">
    <source>
        <dbReference type="EMBL" id="HIV11658.1"/>
    </source>
</evidence>
<dbReference type="SUPFAM" id="SSF51695">
    <property type="entry name" value="PLC-like phosphodiesterases"/>
    <property type="match status" value="1"/>
</dbReference>
<sequence>MKVFAHRGFSGEYPENTMLAFRKAYETGCDGIELDVQLTKDGVPVIMHDETIDRTTDGKGNLRDYTYEQLCRFDCSGKFAGKYGFQQIPTLREYLEWVKDTALITNIELKNSVFYYRGLEEKVLALVDQYRLRGRILFSSFSHVSVLKCKQLAPEIPAGFLQEDPFDNAGWYAKDHQVECYHPGKKILSKEQVKECHAQGIQVNVWTINKKKDIRKMVKWKVDGIITNYPDRVRKEISE</sequence>
<dbReference type="InterPro" id="IPR017946">
    <property type="entry name" value="PLC-like_Pdiesterase_TIM-brl"/>
</dbReference>
<name>A0A9D1NSS6_9FIRM</name>
<accession>A0A9D1NSS6</accession>
<dbReference type="CDD" id="cd08563">
    <property type="entry name" value="GDPD_TtGDE_like"/>
    <property type="match status" value="1"/>
</dbReference>
<gene>
    <name evidence="2" type="ORF">IAA63_00770</name>
</gene>
<dbReference type="Gene3D" id="3.20.20.190">
    <property type="entry name" value="Phosphatidylinositol (PI) phosphodiesterase"/>
    <property type="match status" value="1"/>
</dbReference>
<dbReference type="PANTHER" id="PTHR46211:SF1">
    <property type="entry name" value="GLYCEROPHOSPHODIESTER PHOSPHODIESTERASE, CYTOPLASMIC"/>
    <property type="match status" value="1"/>
</dbReference>